<evidence type="ECO:0000256" key="1">
    <source>
        <dbReference type="SAM" id="Coils"/>
    </source>
</evidence>
<keyword evidence="2" id="KW-0812">Transmembrane</keyword>
<dbReference type="AlphaFoldDB" id="A0A6M3MFY8"/>
<dbReference type="EMBL" id="MT143884">
    <property type="protein sequence ID" value="QJB04553.1"/>
    <property type="molecule type" value="Genomic_DNA"/>
</dbReference>
<dbReference type="EMBL" id="MT143646">
    <property type="protein sequence ID" value="QJA99371.1"/>
    <property type="molecule type" value="Genomic_DNA"/>
</dbReference>
<evidence type="ECO:0000313" key="4">
    <source>
        <dbReference type="EMBL" id="QJB04553.1"/>
    </source>
</evidence>
<keyword evidence="1" id="KW-0175">Coiled coil</keyword>
<organism evidence="4">
    <name type="scientific">viral metagenome</name>
    <dbReference type="NCBI Taxonomy" id="1070528"/>
    <lineage>
        <taxon>unclassified sequences</taxon>
        <taxon>metagenomes</taxon>
        <taxon>organismal metagenomes</taxon>
    </lineage>
</organism>
<name>A0A6M3MFY8_9ZZZZ</name>
<feature type="transmembrane region" description="Helical" evidence="2">
    <location>
        <begin position="140"/>
        <end position="167"/>
    </location>
</feature>
<feature type="coiled-coil region" evidence="1">
    <location>
        <begin position="173"/>
        <end position="249"/>
    </location>
</feature>
<protein>
    <submittedName>
        <fullName evidence="4">Uncharacterized protein</fullName>
    </submittedName>
</protein>
<gene>
    <name evidence="3" type="ORF">MM171A01100_0005</name>
    <name evidence="4" type="ORF">MM171B00234_0054</name>
</gene>
<keyword evidence="2" id="KW-0472">Membrane</keyword>
<feature type="transmembrane region" description="Helical" evidence="2">
    <location>
        <begin position="114"/>
        <end position="133"/>
    </location>
</feature>
<feature type="transmembrane region" description="Helical" evidence="2">
    <location>
        <begin position="86"/>
        <end position="108"/>
    </location>
</feature>
<proteinExistence type="predicted"/>
<sequence length="376" mass="39487">MSAPIDLTAKVRIVIEMDRPGPGMKELNEDAIRVKVAMGDLSNTTNVYRTTTVSTAASVRHLLLNLRMFSFGIRTLRREFGDTNPALEAFSTALIVLSAVGSSAIAAVSLLKPVFAALIPVVHGLTFGLGALVGTTKVAIGVLGFTAGGVGAVLIALAAIPISIWAMESASGISALKRESKDLGDDLKLLEGDIASLRAEQDKFNLGMSATALRMRELKRAMDLAGEGNKALESQYRAAASEMENMEIQALKASLAIDKLKVSETETKAVQEDLLRLAAARKMARVRGASGLGEEAIFEAMKAENTMGRPSLEALQAGRERGPAGLGGIGQALSVIVNFPGAIFNTRDDIVSALEAGGASAARIIQNQYAPPGVQE</sequence>
<keyword evidence="2" id="KW-1133">Transmembrane helix</keyword>
<reference evidence="4" key="1">
    <citation type="submission" date="2020-03" db="EMBL/GenBank/DDBJ databases">
        <title>The deep terrestrial virosphere.</title>
        <authorList>
            <person name="Holmfeldt K."/>
            <person name="Nilsson E."/>
            <person name="Simone D."/>
            <person name="Lopez-Fernandez M."/>
            <person name="Wu X."/>
            <person name="de Brujin I."/>
            <person name="Lundin D."/>
            <person name="Andersson A."/>
            <person name="Bertilsson S."/>
            <person name="Dopson M."/>
        </authorList>
    </citation>
    <scope>NUCLEOTIDE SEQUENCE</scope>
    <source>
        <strain evidence="3">MM171A01100</strain>
        <strain evidence="4">MM171B00234</strain>
    </source>
</reference>
<evidence type="ECO:0000313" key="3">
    <source>
        <dbReference type="EMBL" id="QJA99371.1"/>
    </source>
</evidence>
<accession>A0A6M3MFY8</accession>
<evidence type="ECO:0000256" key="2">
    <source>
        <dbReference type="SAM" id="Phobius"/>
    </source>
</evidence>